<accession>A0A6A5XB17</accession>
<sequence>MTDTGVGKQANDLINKIKVFFDGHNALIKRWEAARKLPEIPPATIFEKLCKFTASVGTQDPIENHAKYMEELKTIAKLVAGHPNPWEKTLQMFQKDAHEIVENFKTASEESKTAMAAIAKVIDEAASEEHDLSKHVQEAADILDLLKTEHDTSDQNLKDFIAGGGDSKKGYNFVKQLKEADAKKITDTEAEIEHAKSERDKYEGWASESQLTFDDDNDYYADLGRQNVMESKAQAERDNIKIKTGLLPGYKTTACKSNNAFKKMDEEKSTREHYIDVMQHLIDALKGLQPELAAISKDSESTQNKMEDDLEAFTACHSHAGFLKNKASLLEDKMQRYLPERSNLSERVVAIVNQGAYFAGRPVILNWLRQILSEVEKANNWKLDETKELRKSVDAVSGLLNSVASAVAAGKHGKELPQPLALTIG</sequence>
<dbReference type="OrthoDB" id="10340555at2759"/>
<dbReference type="RefSeq" id="XP_033378438.1">
    <property type="nucleotide sequence ID" value="XM_033532772.1"/>
</dbReference>
<name>A0A6A5XB17_9PLEO</name>
<dbReference type="EMBL" id="ML978077">
    <property type="protein sequence ID" value="KAF2010099.1"/>
    <property type="molecule type" value="Genomic_DNA"/>
</dbReference>
<protein>
    <submittedName>
        <fullName evidence="1">Uncharacterized protein</fullName>
    </submittedName>
</protein>
<gene>
    <name evidence="1" type="ORF">BU24DRAFT_473281</name>
</gene>
<dbReference type="GeneID" id="54290169"/>
<reference evidence="1" key="1">
    <citation type="journal article" date="2020" name="Stud. Mycol.">
        <title>101 Dothideomycetes genomes: a test case for predicting lifestyles and emergence of pathogens.</title>
        <authorList>
            <person name="Haridas S."/>
            <person name="Albert R."/>
            <person name="Binder M."/>
            <person name="Bloem J."/>
            <person name="Labutti K."/>
            <person name="Salamov A."/>
            <person name="Andreopoulos B."/>
            <person name="Baker S."/>
            <person name="Barry K."/>
            <person name="Bills G."/>
            <person name="Bluhm B."/>
            <person name="Cannon C."/>
            <person name="Castanera R."/>
            <person name="Culley D."/>
            <person name="Daum C."/>
            <person name="Ezra D."/>
            <person name="Gonzalez J."/>
            <person name="Henrissat B."/>
            <person name="Kuo A."/>
            <person name="Liang C."/>
            <person name="Lipzen A."/>
            <person name="Lutzoni F."/>
            <person name="Magnuson J."/>
            <person name="Mondo S."/>
            <person name="Nolan M."/>
            <person name="Ohm R."/>
            <person name="Pangilinan J."/>
            <person name="Park H.-J."/>
            <person name="Ramirez L."/>
            <person name="Alfaro M."/>
            <person name="Sun H."/>
            <person name="Tritt A."/>
            <person name="Yoshinaga Y."/>
            <person name="Zwiers L.-H."/>
            <person name="Turgeon B."/>
            <person name="Goodwin S."/>
            <person name="Spatafora J."/>
            <person name="Crous P."/>
            <person name="Grigoriev I."/>
        </authorList>
    </citation>
    <scope>NUCLEOTIDE SEQUENCE</scope>
    <source>
        <strain evidence="1">CBS 175.79</strain>
    </source>
</reference>
<organism evidence="1 2">
    <name type="scientific">Aaosphaeria arxii CBS 175.79</name>
    <dbReference type="NCBI Taxonomy" id="1450172"/>
    <lineage>
        <taxon>Eukaryota</taxon>
        <taxon>Fungi</taxon>
        <taxon>Dikarya</taxon>
        <taxon>Ascomycota</taxon>
        <taxon>Pezizomycotina</taxon>
        <taxon>Dothideomycetes</taxon>
        <taxon>Pleosporomycetidae</taxon>
        <taxon>Pleosporales</taxon>
        <taxon>Pleosporales incertae sedis</taxon>
        <taxon>Aaosphaeria</taxon>
    </lineage>
</organism>
<dbReference type="Proteomes" id="UP000799778">
    <property type="component" value="Unassembled WGS sequence"/>
</dbReference>
<keyword evidence="2" id="KW-1185">Reference proteome</keyword>
<dbReference type="AlphaFoldDB" id="A0A6A5XB17"/>
<evidence type="ECO:0000313" key="1">
    <source>
        <dbReference type="EMBL" id="KAF2010099.1"/>
    </source>
</evidence>
<evidence type="ECO:0000313" key="2">
    <source>
        <dbReference type="Proteomes" id="UP000799778"/>
    </source>
</evidence>
<proteinExistence type="predicted"/>